<evidence type="ECO:0000313" key="10">
    <source>
        <dbReference type="Proteomes" id="UP001142489"/>
    </source>
</evidence>
<dbReference type="GO" id="GO:0030332">
    <property type="term" value="F:cyclin binding"/>
    <property type="evidence" value="ECO:0007669"/>
    <property type="project" value="TreeGrafter"/>
</dbReference>
<sequence length="382" mass="42553">MWNVMGIFGIYIMFFRELIPESWPVDITVMPSSIEIKMGEDCKALSFPPEVMVVPPSCRGLQYVPGDGLHMRLLFQADLNTKSLPAVGESLKPKKRCTFYCQSCGESIISNQTFLRVLPLPSEDWNDLVDEWCCHPNPFNNSILQPQNGDCFLGPNYFLVNSGTESACSGSEILNTDSQGAASKSSDSALNSKANSRIICKRCKTLLGEIMLSGATKYYFTELLVQPSEENFTLAPRSAHIQRTLAHALTELSSTRSTFRFSIQGTDGATYILIWLLNSDTFLVESAGNMASSNVFTLLEFGMSSDSRPSEIWKAVKLLYHPCIKSRNKELIDAWGNDAGVRTLTFPSHTCLEMLLILSQSNISLPPSLRWMNSFQVAFLKM</sequence>
<dbReference type="GO" id="GO:0005634">
    <property type="term" value="C:nucleus"/>
    <property type="evidence" value="ECO:0007669"/>
    <property type="project" value="TreeGrafter"/>
</dbReference>
<dbReference type="GO" id="GO:0005829">
    <property type="term" value="C:cytosol"/>
    <property type="evidence" value="ECO:0007669"/>
    <property type="project" value="TreeGrafter"/>
</dbReference>
<name>A0A9Q1B726_9SAUR</name>
<dbReference type="Proteomes" id="UP001142489">
    <property type="component" value="Unassembled WGS sequence"/>
</dbReference>
<evidence type="ECO:0000256" key="4">
    <source>
        <dbReference type="ARBA" id="ARBA00029737"/>
    </source>
</evidence>
<dbReference type="EC" id="2.3.2.26" evidence="2"/>
<dbReference type="Pfam" id="PF09814">
    <property type="entry name" value="HECT_2"/>
    <property type="match status" value="1"/>
</dbReference>
<dbReference type="GO" id="GO:0000209">
    <property type="term" value="P:protein polyubiquitination"/>
    <property type="evidence" value="ECO:0007669"/>
    <property type="project" value="TreeGrafter"/>
</dbReference>
<comment type="subunit">
    <text evidence="8">Interacts with UBE2C/UbcH10 (E2 ubiquitin-conjugating enzyme). In vitro, interacts with cyclin-B.</text>
</comment>
<dbReference type="InterPro" id="IPR019193">
    <property type="entry name" value="UBQ-conj_enz_E2-bd_prot"/>
</dbReference>
<comment type="caution">
    <text evidence="9">The sequence shown here is derived from an EMBL/GenBank/DDBJ whole genome shotgun (WGS) entry which is preliminary data.</text>
</comment>
<reference evidence="9" key="1">
    <citation type="journal article" date="2023" name="DNA Res.">
        <title>Chromosome-level genome assembly of Phrynocephalus forsythii using third-generation DNA sequencing and Hi-C analysis.</title>
        <authorList>
            <person name="Qi Y."/>
            <person name="Zhao W."/>
            <person name="Zhao Y."/>
            <person name="Niu C."/>
            <person name="Cao S."/>
            <person name="Zhang Y."/>
        </authorList>
    </citation>
    <scope>NUCLEOTIDE SEQUENCE</scope>
    <source>
        <tissue evidence="9">Muscle</tissue>
    </source>
</reference>
<evidence type="ECO:0000256" key="6">
    <source>
        <dbReference type="ARBA" id="ARBA00032298"/>
    </source>
</evidence>
<dbReference type="GO" id="GO:0031624">
    <property type="term" value="F:ubiquitin conjugating enzyme binding"/>
    <property type="evidence" value="ECO:0007669"/>
    <property type="project" value="TreeGrafter"/>
</dbReference>
<evidence type="ECO:0000256" key="1">
    <source>
        <dbReference type="ARBA" id="ARBA00000885"/>
    </source>
</evidence>
<dbReference type="OrthoDB" id="66510at2759"/>
<organism evidence="9 10">
    <name type="scientific">Phrynocephalus forsythii</name>
    <dbReference type="NCBI Taxonomy" id="171643"/>
    <lineage>
        <taxon>Eukaryota</taxon>
        <taxon>Metazoa</taxon>
        <taxon>Chordata</taxon>
        <taxon>Craniata</taxon>
        <taxon>Vertebrata</taxon>
        <taxon>Euteleostomi</taxon>
        <taxon>Lepidosauria</taxon>
        <taxon>Squamata</taxon>
        <taxon>Bifurcata</taxon>
        <taxon>Unidentata</taxon>
        <taxon>Episquamata</taxon>
        <taxon>Toxicofera</taxon>
        <taxon>Iguania</taxon>
        <taxon>Acrodonta</taxon>
        <taxon>Agamidae</taxon>
        <taxon>Agaminae</taxon>
        <taxon>Phrynocephalus</taxon>
    </lineage>
</organism>
<dbReference type="GO" id="GO:0000151">
    <property type="term" value="C:ubiquitin ligase complex"/>
    <property type="evidence" value="ECO:0007669"/>
    <property type="project" value="TreeGrafter"/>
</dbReference>
<protein>
    <recommendedName>
        <fullName evidence="3">E3 ubiquitin-protein ligase E3D</fullName>
        <ecNumber evidence="2">2.3.2.26</ecNumber>
    </recommendedName>
    <alternativeName>
        <fullName evidence="6">HECT-type E3 ubiquitin transferase E3D</fullName>
    </alternativeName>
    <alternativeName>
        <fullName evidence="5">UbcH10-binding protein with a HECT-like domain</fullName>
    </alternativeName>
    <alternativeName>
        <fullName evidence="4">Ubiquitin-conjugating enzyme E2C-binding protein</fullName>
    </alternativeName>
</protein>
<proteinExistence type="predicted"/>
<comment type="catalytic activity">
    <reaction evidence="1">
        <text>S-ubiquitinyl-[E2 ubiquitin-conjugating enzyme]-L-cysteine + [acceptor protein]-L-lysine = [E2 ubiquitin-conjugating enzyme]-L-cysteine + N(6)-ubiquitinyl-[acceptor protein]-L-lysine.</text>
        <dbReference type="EC" id="2.3.2.26"/>
    </reaction>
</comment>
<comment type="function">
    <text evidence="7">E3 ubiquitin-protein ligase which accepts ubiquitin from specific E2 ubiquitin-conjugating enzymes, and transfers it to substrates, generally promoting their degradation by the proteasome. Independently of its E3 ubiquitin-protein ligase activity, acts as an inhibitor of CPSF3 endonuclease activity by blocking CPSF3 active site.</text>
</comment>
<dbReference type="AlphaFoldDB" id="A0A9Q1B726"/>
<evidence type="ECO:0000256" key="7">
    <source>
        <dbReference type="ARBA" id="ARBA00053831"/>
    </source>
</evidence>
<dbReference type="GO" id="GO:0051865">
    <property type="term" value="P:protein autoubiquitination"/>
    <property type="evidence" value="ECO:0007669"/>
    <property type="project" value="TreeGrafter"/>
</dbReference>
<dbReference type="EMBL" id="JAPFRF010000002">
    <property type="protein sequence ID" value="KAJ7341696.1"/>
    <property type="molecule type" value="Genomic_DNA"/>
</dbReference>
<accession>A0A9Q1B726</accession>
<evidence type="ECO:0000313" key="9">
    <source>
        <dbReference type="EMBL" id="KAJ7341696.1"/>
    </source>
</evidence>
<dbReference type="GO" id="GO:0006513">
    <property type="term" value="P:protein monoubiquitination"/>
    <property type="evidence" value="ECO:0007669"/>
    <property type="project" value="TreeGrafter"/>
</dbReference>
<dbReference type="PANTHER" id="PTHR31531:SF2">
    <property type="entry name" value="E3 UBIQUITIN-PROTEIN LIGASE E3D"/>
    <property type="match status" value="1"/>
</dbReference>
<evidence type="ECO:0000256" key="3">
    <source>
        <dbReference type="ARBA" id="ARBA00013646"/>
    </source>
</evidence>
<evidence type="ECO:0000256" key="5">
    <source>
        <dbReference type="ARBA" id="ARBA00032234"/>
    </source>
</evidence>
<dbReference type="PANTHER" id="PTHR31531">
    <property type="entry name" value="E3 UBIQUITIN-PROTEIN LIGASE E3D FAMILY MEMBER"/>
    <property type="match status" value="1"/>
</dbReference>
<dbReference type="GO" id="GO:0043161">
    <property type="term" value="P:proteasome-mediated ubiquitin-dependent protein catabolic process"/>
    <property type="evidence" value="ECO:0007669"/>
    <property type="project" value="TreeGrafter"/>
</dbReference>
<gene>
    <name evidence="9" type="ORF">JRQ81_006405</name>
</gene>
<evidence type="ECO:0000256" key="8">
    <source>
        <dbReference type="ARBA" id="ARBA00064185"/>
    </source>
</evidence>
<evidence type="ECO:0000256" key="2">
    <source>
        <dbReference type="ARBA" id="ARBA00012485"/>
    </source>
</evidence>
<dbReference type="GO" id="GO:0061630">
    <property type="term" value="F:ubiquitin protein ligase activity"/>
    <property type="evidence" value="ECO:0007669"/>
    <property type="project" value="UniProtKB-EC"/>
</dbReference>
<keyword evidence="10" id="KW-1185">Reference proteome</keyword>